<evidence type="ECO:0000256" key="3">
    <source>
        <dbReference type="ARBA" id="ARBA00022723"/>
    </source>
</evidence>
<dbReference type="EMBL" id="JRXF01000036">
    <property type="protein sequence ID" value="KOC89504.1"/>
    <property type="molecule type" value="Genomic_DNA"/>
</dbReference>
<proteinExistence type="inferred from homology"/>
<evidence type="ECO:0000256" key="6">
    <source>
        <dbReference type="ARBA" id="ARBA00023052"/>
    </source>
</evidence>
<evidence type="ECO:0000256" key="2">
    <source>
        <dbReference type="ARBA" id="ARBA00007812"/>
    </source>
</evidence>
<organism evidence="8 9">
    <name type="scientific">Winslowiella iniecta</name>
    <dbReference type="NCBI Taxonomy" id="1560201"/>
    <lineage>
        <taxon>Bacteria</taxon>
        <taxon>Pseudomonadati</taxon>
        <taxon>Pseudomonadota</taxon>
        <taxon>Gammaproteobacteria</taxon>
        <taxon>Enterobacterales</taxon>
        <taxon>Erwiniaceae</taxon>
        <taxon>Winslowiella</taxon>
    </lineage>
</organism>
<keyword evidence="3" id="KW-0479">Metal-binding</keyword>
<gene>
    <name evidence="8" type="ORF">NG43_18850</name>
</gene>
<dbReference type="PANTHER" id="PTHR43452:SF30">
    <property type="entry name" value="PYRUVATE DECARBOXYLASE ISOZYME 1-RELATED"/>
    <property type="match status" value="1"/>
</dbReference>
<keyword evidence="8" id="KW-0670">Pyruvate</keyword>
<accession>A0A0L7T250</accession>
<reference evidence="8 9" key="1">
    <citation type="journal article" date="2015" name="Int. J. Syst. Evol. Microbiol.">
        <title>Erwinia iniecta sp. nov., isolated from Russian wheat aphids (Diuraphis noxia).</title>
        <authorList>
            <person name="Campillo T."/>
            <person name="Luna E."/>
            <person name="Portier P."/>
            <person name="Fischer-Le Saux M."/>
            <person name="Lapitan N."/>
            <person name="Tisserat N.A."/>
            <person name="Leach J.E."/>
        </authorList>
    </citation>
    <scope>NUCLEOTIDE SEQUENCE [LARGE SCALE GENOMIC DNA]</scope>
    <source>
        <strain evidence="8 9">B149</strain>
    </source>
</reference>
<evidence type="ECO:0000256" key="7">
    <source>
        <dbReference type="ARBA" id="ARBA00023239"/>
    </source>
</evidence>
<keyword evidence="5" id="KW-0460">Magnesium</keyword>
<dbReference type="SUPFAM" id="SSF52518">
    <property type="entry name" value="Thiamin diphosphate-binding fold (THDP-binding)"/>
    <property type="match status" value="1"/>
</dbReference>
<sequence>QLTIQELSSMMRDGLKPIIFLLNNNGYTVERAIHGAEQRYNDIAAWNWTQLPQALSVHCPAQSWRVVETVQLTDVMKVIAASPRLSLVEVVLPAMDVPPLLQAVSAALNQRNSS</sequence>
<comment type="similarity">
    <text evidence="2">Belongs to the TPP enzyme family.</text>
</comment>
<keyword evidence="4" id="KW-0210">Decarboxylase</keyword>
<dbReference type="PATRIC" id="fig|1560201.4.peg.4083"/>
<comment type="cofactor">
    <cofactor evidence="1">
        <name>thiamine diphosphate</name>
        <dbReference type="ChEBI" id="CHEBI:58937"/>
    </cofactor>
</comment>
<dbReference type="InterPro" id="IPR029061">
    <property type="entry name" value="THDP-binding"/>
</dbReference>
<evidence type="ECO:0000256" key="4">
    <source>
        <dbReference type="ARBA" id="ARBA00022793"/>
    </source>
</evidence>
<dbReference type="PANTHER" id="PTHR43452">
    <property type="entry name" value="PYRUVATE DECARBOXYLASE"/>
    <property type="match status" value="1"/>
</dbReference>
<feature type="non-terminal residue" evidence="8">
    <location>
        <position position="1"/>
    </location>
</feature>
<evidence type="ECO:0000313" key="9">
    <source>
        <dbReference type="Proteomes" id="UP000036851"/>
    </source>
</evidence>
<dbReference type="GO" id="GO:0005829">
    <property type="term" value="C:cytosol"/>
    <property type="evidence" value="ECO:0007669"/>
    <property type="project" value="TreeGrafter"/>
</dbReference>
<keyword evidence="7" id="KW-0456">Lyase</keyword>
<dbReference type="Proteomes" id="UP000036851">
    <property type="component" value="Unassembled WGS sequence"/>
</dbReference>
<comment type="caution">
    <text evidence="8">The sequence shown here is derived from an EMBL/GenBank/DDBJ whole genome shotgun (WGS) entry which is preliminary data.</text>
</comment>
<dbReference type="InterPro" id="IPR012110">
    <property type="entry name" value="PDC/IPDC-like"/>
</dbReference>
<dbReference type="Gene3D" id="3.40.50.970">
    <property type="match status" value="1"/>
</dbReference>
<name>A0A0L7T250_9GAMM</name>
<dbReference type="GO" id="GO:0000949">
    <property type="term" value="P:aromatic amino acid family catabolic process to alcohol via Ehrlich pathway"/>
    <property type="evidence" value="ECO:0007669"/>
    <property type="project" value="TreeGrafter"/>
</dbReference>
<evidence type="ECO:0000313" key="8">
    <source>
        <dbReference type="EMBL" id="KOC89504.1"/>
    </source>
</evidence>
<evidence type="ECO:0000256" key="5">
    <source>
        <dbReference type="ARBA" id="ARBA00022842"/>
    </source>
</evidence>
<keyword evidence="6" id="KW-0786">Thiamine pyrophosphate</keyword>
<dbReference type="GO" id="GO:0004737">
    <property type="term" value="F:pyruvate decarboxylase activity"/>
    <property type="evidence" value="ECO:0007669"/>
    <property type="project" value="TreeGrafter"/>
</dbReference>
<dbReference type="AlphaFoldDB" id="A0A0L7T250"/>
<protein>
    <submittedName>
        <fullName evidence="8">Indolepyruvate decarboxylase</fullName>
    </submittedName>
</protein>
<dbReference type="GO" id="GO:0046872">
    <property type="term" value="F:metal ion binding"/>
    <property type="evidence" value="ECO:0007669"/>
    <property type="project" value="UniProtKB-KW"/>
</dbReference>
<evidence type="ECO:0000256" key="1">
    <source>
        <dbReference type="ARBA" id="ARBA00001964"/>
    </source>
</evidence>